<protein>
    <recommendedName>
        <fullName evidence="2">U1-type domain-containing protein</fullName>
    </recommendedName>
</protein>
<gene>
    <name evidence="3" type="ORF">WMY93_003241</name>
</gene>
<dbReference type="EMBL" id="JBBPFD010000002">
    <property type="protein sequence ID" value="KAK7939915.1"/>
    <property type="molecule type" value="Genomic_DNA"/>
</dbReference>
<dbReference type="GO" id="GO:0008270">
    <property type="term" value="F:zinc ion binding"/>
    <property type="evidence" value="ECO:0007669"/>
    <property type="project" value="InterPro"/>
</dbReference>
<dbReference type="GO" id="GO:0003676">
    <property type="term" value="F:nucleic acid binding"/>
    <property type="evidence" value="ECO:0007669"/>
    <property type="project" value="InterPro"/>
</dbReference>
<dbReference type="AlphaFoldDB" id="A0AAW0PXP4"/>
<dbReference type="InterPro" id="IPR013087">
    <property type="entry name" value="Znf_C2H2_type"/>
</dbReference>
<keyword evidence="4" id="KW-1185">Reference proteome</keyword>
<organism evidence="3 4">
    <name type="scientific">Mugilogobius chulae</name>
    <name type="common">yellowstripe goby</name>
    <dbReference type="NCBI Taxonomy" id="88201"/>
    <lineage>
        <taxon>Eukaryota</taxon>
        <taxon>Metazoa</taxon>
        <taxon>Chordata</taxon>
        <taxon>Craniata</taxon>
        <taxon>Vertebrata</taxon>
        <taxon>Euteleostomi</taxon>
        <taxon>Actinopterygii</taxon>
        <taxon>Neopterygii</taxon>
        <taxon>Teleostei</taxon>
        <taxon>Neoteleostei</taxon>
        <taxon>Acanthomorphata</taxon>
        <taxon>Gobiaria</taxon>
        <taxon>Gobiiformes</taxon>
        <taxon>Gobioidei</taxon>
        <taxon>Gobiidae</taxon>
        <taxon>Gobionellinae</taxon>
        <taxon>Mugilogobius</taxon>
    </lineage>
</organism>
<proteinExistence type="predicted"/>
<feature type="region of interest" description="Disordered" evidence="1">
    <location>
        <begin position="224"/>
        <end position="251"/>
    </location>
</feature>
<dbReference type="Gene3D" id="3.30.160.60">
    <property type="entry name" value="Classic Zinc Finger"/>
    <property type="match status" value="1"/>
</dbReference>
<feature type="compositionally biased region" description="Low complexity" evidence="1">
    <location>
        <begin position="229"/>
        <end position="245"/>
    </location>
</feature>
<dbReference type="SUPFAM" id="SSF57667">
    <property type="entry name" value="beta-beta-alpha zinc fingers"/>
    <property type="match status" value="1"/>
</dbReference>
<dbReference type="Proteomes" id="UP001460270">
    <property type="component" value="Unassembled WGS sequence"/>
</dbReference>
<dbReference type="InterPro" id="IPR003604">
    <property type="entry name" value="Matrin/U1-like-C_Znf_C2H2"/>
</dbReference>
<accession>A0AAW0PXP4</accession>
<sequence>MASVSPRKWPGFHQFLIISLVRFCTTLCSCLGLWTSTNQMPPGDSSLAFNFGYLGWTHKQARNILSKTTDNTDLWSAAGSGEQSVHHVIEVLQQCTIRRSDRSDLGDNLFLCERLCGAARSQTVPTRISAPPVRARSAPRAAAATGATLVHHKHTRTVSGHGARFYLHHHHRDLRTRTSNCVTRYEAPVQPVTSPLSGLSRTGLSAFSAQMDSCDSQNDAAAFHQDLQSPPGGALPSSSSSSAASYKPKRERKNRSYTLCEVCNIQLNSAAQAQIHYNGKSHQKRLKQIPTGISRQHR</sequence>
<evidence type="ECO:0000313" key="3">
    <source>
        <dbReference type="EMBL" id="KAK7939915.1"/>
    </source>
</evidence>
<reference evidence="4" key="1">
    <citation type="submission" date="2024-04" db="EMBL/GenBank/DDBJ databases">
        <title>Salinicola lusitanus LLJ914,a marine bacterium isolated from the Okinawa Trough.</title>
        <authorList>
            <person name="Li J."/>
        </authorList>
    </citation>
    <scope>NUCLEOTIDE SEQUENCE [LARGE SCALE GENOMIC DNA]</scope>
</reference>
<dbReference type="SMART" id="SM00451">
    <property type="entry name" value="ZnF_U1"/>
    <property type="match status" value="1"/>
</dbReference>
<feature type="region of interest" description="Disordered" evidence="1">
    <location>
        <begin position="278"/>
        <end position="298"/>
    </location>
</feature>
<dbReference type="Pfam" id="PF12874">
    <property type="entry name" value="zf-met"/>
    <property type="match status" value="1"/>
</dbReference>
<evidence type="ECO:0000259" key="2">
    <source>
        <dbReference type="SMART" id="SM00451"/>
    </source>
</evidence>
<name>A0AAW0PXP4_9GOBI</name>
<evidence type="ECO:0000313" key="4">
    <source>
        <dbReference type="Proteomes" id="UP001460270"/>
    </source>
</evidence>
<evidence type="ECO:0000256" key="1">
    <source>
        <dbReference type="SAM" id="MobiDB-lite"/>
    </source>
</evidence>
<dbReference type="InterPro" id="IPR036236">
    <property type="entry name" value="Znf_C2H2_sf"/>
</dbReference>
<comment type="caution">
    <text evidence="3">The sequence shown here is derived from an EMBL/GenBank/DDBJ whole genome shotgun (WGS) entry which is preliminary data.</text>
</comment>
<feature type="domain" description="U1-type" evidence="2">
    <location>
        <begin position="255"/>
        <end position="289"/>
    </location>
</feature>